<dbReference type="InterPro" id="IPR000749">
    <property type="entry name" value="ATP-guanido_PTrfase"/>
</dbReference>
<dbReference type="GO" id="GO:0046314">
    <property type="term" value="P:phosphocreatine biosynthetic process"/>
    <property type="evidence" value="ECO:0007669"/>
    <property type="project" value="InterPro"/>
</dbReference>
<feature type="domain" description="Phosphagen kinase N-terminal" evidence="5">
    <location>
        <begin position="3"/>
        <end position="88"/>
    </location>
</feature>
<dbReference type="GO" id="GO:0004111">
    <property type="term" value="F:creatine kinase activity"/>
    <property type="evidence" value="ECO:0007669"/>
    <property type="project" value="InterPro"/>
</dbReference>
<evidence type="ECO:0000259" key="5">
    <source>
        <dbReference type="PROSITE" id="PS51509"/>
    </source>
</evidence>
<comment type="caution">
    <text evidence="4">Lacks conserved residue(s) required for the propagation of feature annotation.</text>
</comment>
<evidence type="ECO:0000256" key="1">
    <source>
        <dbReference type="ARBA" id="ARBA00022741"/>
    </source>
</evidence>
<dbReference type="AlphaFoldDB" id="C3YI42"/>
<evidence type="ECO:0000256" key="2">
    <source>
        <dbReference type="ARBA" id="ARBA00022840"/>
    </source>
</evidence>
<sequence>MAAMQVGASLQYPGWTSQHRCRGRKYLSRKLWDQLKDKKTSLTGFTINDVVRSGLQVPSSDTGVYAGDEECYRLYRHVLDPIIRECHGVDDIPLHVSNLDPHRLTSVIQNEAPILSSRCRVVRNLSGYEGSAACK</sequence>
<keyword evidence="2 4" id="KW-0067">ATP-binding</keyword>
<dbReference type="SUPFAM" id="SSF48034">
    <property type="entry name" value="Guanido kinase N-terminal domain"/>
    <property type="match status" value="1"/>
</dbReference>
<dbReference type="InParanoid" id="C3YI42"/>
<dbReference type="InterPro" id="IPR036802">
    <property type="entry name" value="ATP-guanido_PTrfase_N_sf"/>
</dbReference>
<comment type="similarity">
    <text evidence="3">Belongs to the ATP:guanido phosphotransferase family.</text>
</comment>
<dbReference type="InterPro" id="IPR022414">
    <property type="entry name" value="ATP-guanido_PTrfase_cat"/>
</dbReference>
<evidence type="ECO:0000256" key="4">
    <source>
        <dbReference type="PROSITE-ProRule" id="PRU00843"/>
    </source>
</evidence>
<evidence type="ECO:0000259" key="6">
    <source>
        <dbReference type="PROSITE" id="PS51510"/>
    </source>
</evidence>
<gene>
    <name evidence="7" type="ORF">BRAFLDRAFT_120399</name>
</gene>
<dbReference type="InterPro" id="IPR022413">
    <property type="entry name" value="ATP-guanido_PTrfase_N"/>
</dbReference>
<dbReference type="STRING" id="7739.C3YI42"/>
<dbReference type="eggNOG" id="KOG3581">
    <property type="taxonomic scope" value="Eukaryota"/>
</dbReference>
<organism>
    <name type="scientific">Branchiostoma floridae</name>
    <name type="common">Florida lancelet</name>
    <name type="synonym">Amphioxus</name>
    <dbReference type="NCBI Taxonomy" id="7739"/>
    <lineage>
        <taxon>Eukaryota</taxon>
        <taxon>Metazoa</taxon>
        <taxon>Chordata</taxon>
        <taxon>Cephalochordata</taxon>
        <taxon>Leptocardii</taxon>
        <taxon>Amphioxiformes</taxon>
        <taxon>Branchiostomatidae</taxon>
        <taxon>Branchiostoma</taxon>
    </lineage>
</organism>
<dbReference type="PROSITE" id="PS51509">
    <property type="entry name" value="PHOSPHAGEN_KINASE_N"/>
    <property type="match status" value="1"/>
</dbReference>
<protein>
    <submittedName>
        <fullName evidence="7">Uncharacterized protein</fullName>
    </submittedName>
</protein>
<dbReference type="PANTHER" id="PTHR11547:SF38">
    <property type="entry name" value="ARGININE KINASE 1-RELATED"/>
    <property type="match status" value="1"/>
</dbReference>
<dbReference type="Pfam" id="PF02807">
    <property type="entry name" value="ATP-gua_PtransN"/>
    <property type="match status" value="1"/>
</dbReference>
<dbReference type="Gene3D" id="1.10.135.10">
    <property type="entry name" value="ATP:guanido phosphotransferase, N-terminal domain"/>
    <property type="match status" value="1"/>
</dbReference>
<proteinExistence type="inferred from homology"/>
<reference evidence="7" key="1">
    <citation type="journal article" date="2008" name="Nature">
        <title>The amphioxus genome and the evolution of the chordate karyotype.</title>
        <authorList>
            <consortium name="US DOE Joint Genome Institute (JGI-PGF)"/>
            <person name="Putnam N.H."/>
            <person name="Butts T."/>
            <person name="Ferrier D.E.K."/>
            <person name="Furlong R.F."/>
            <person name="Hellsten U."/>
            <person name="Kawashima T."/>
            <person name="Robinson-Rechavi M."/>
            <person name="Shoguchi E."/>
            <person name="Terry A."/>
            <person name="Yu J.-K."/>
            <person name="Benito-Gutierrez E.L."/>
            <person name="Dubchak I."/>
            <person name="Garcia-Fernandez J."/>
            <person name="Gibson-Brown J.J."/>
            <person name="Grigoriev I.V."/>
            <person name="Horton A.C."/>
            <person name="de Jong P.J."/>
            <person name="Jurka J."/>
            <person name="Kapitonov V.V."/>
            <person name="Kohara Y."/>
            <person name="Kuroki Y."/>
            <person name="Lindquist E."/>
            <person name="Lucas S."/>
            <person name="Osoegawa K."/>
            <person name="Pennacchio L.A."/>
            <person name="Salamov A.A."/>
            <person name="Satou Y."/>
            <person name="Sauka-Spengler T."/>
            <person name="Schmutz J."/>
            <person name="Shin-I T."/>
            <person name="Toyoda A."/>
            <person name="Bronner-Fraser M."/>
            <person name="Fujiyama A."/>
            <person name="Holland L.Z."/>
            <person name="Holland P.W.H."/>
            <person name="Satoh N."/>
            <person name="Rokhsar D.S."/>
        </authorList>
    </citation>
    <scope>NUCLEOTIDE SEQUENCE [LARGE SCALE GENOMIC DNA]</scope>
    <source>
        <strain evidence="7">S238N-H82</strain>
        <tissue evidence="7">Testes</tissue>
    </source>
</reference>
<evidence type="ECO:0000313" key="7">
    <source>
        <dbReference type="EMBL" id="EEN60179.1"/>
    </source>
</evidence>
<dbReference type="PROSITE" id="PS51510">
    <property type="entry name" value="PHOSPHAGEN_KINASE_C"/>
    <property type="match status" value="1"/>
</dbReference>
<dbReference type="PANTHER" id="PTHR11547">
    <property type="entry name" value="ARGININE OR CREATINE KINASE"/>
    <property type="match status" value="1"/>
</dbReference>
<name>C3YI42_BRAFL</name>
<keyword evidence="4" id="KW-0418">Kinase</keyword>
<dbReference type="GO" id="GO:0005524">
    <property type="term" value="F:ATP binding"/>
    <property type="evidence" value="ECO:0007669"/>
    <property type="project" value="UniProtKB-UniRule"/>
</dbReference>
<keyword evidence="4" id="KW-0808">Transferase</keyword>
<accession>C3YI42</accession>
<evidence type="ECO:0000256" key="3">
    <source>
        <dbReference type="PROSITE-ProRule" id="PRU00842"/>
    </source>
</evidence>
<dbReference type="EMBL" id="GG666514">
    <property type="protein sequence ID" value="EEN60179.1"/>
    <property type="molecule type" value="Genomic_DNA"/>
</dbReference>
<keyword evidence="1 4" id="KW-0547">Nucleotide-binding</keyword>
<dbReference type="FunFam" id="1.10.135.10:FF:000009">
    <property type="entry name" value="Arginine kinase, putative"/>
    <property type="match status" value="1"/>
</dbReference>
<feature type="domain" description="Phosphagen kinase C-terminal" evidence="6">
    <location>
        <begin position="113"/>
        <end position="135"/>
    </location>
</feature>
<feature type="binding site" evidence="4">
    <location>
        <begin position="116"/>
        <end position="120"/>
    </location>
    <ligand>
        <name>ATP</name>
        <dbReference type="ChEBI" id="CHEBI:30616"/>
    </ligand>
</feature>